<proteinExistence type="predicted"/>
<gene>
    <name evidence="2" type="ORF">MM50RIKEN_18370</name>
</gene>
<keyword evidence="1" id="KW-1133">Transmembrane helix</keyword>
<protein>
    <submittedName>
        <fullName evidence="2">Uncharacterized protein</fullName>
    </submittedName>
</protein>
<dbReference type="EMBL" id="AP023418">
    <property type="protein sequence ID" value="BCK82074.1"/>
    <property type="molecule type" value="Genomic_DNA"/>
</dbReference>
<dbReference type="KEGG" id="vcop:MM50RIKEN_18370"/>
<accession>A0A810Q277</accession>
<dbReference type="AlphaFoldDB" id="A0A810Q277"/>
<keyword evidence="1" id="KW-0812">Transmembrane</keyword>
<keyword evidence="1" id="KW-0472">Membrane</keyword>
<sequence length="264" mass="30136">MANVHCQSCGRTYDYEKYGCCPNCGAYNRRPRREWVDVDGTVHHGASKQEKVCYEKKTCYEKKVCFEEQARPAKKKNPLRQLEQELHKAERTVRQAAPRKSHASGKEKASGGIFMAVFIISMLSVMLPSMIRSCQAKIDEGGHGVTVTPAQEEIPAEPAEVYLSQGESFQWYGEEAWVSGYNTTELEDGYMEVSVLLYYPEEREELPEMPELYHSDGISPPLTLDPPDGGDLWRLNYHISTQDTSWLMVEFTDLDDTEYDIILE</sequence>
<name>A0A810Q277_9FIRM</name>
<feature type="transmembrane region" description="Helical" evidence="1">
    <location>
        <begin position="109"/>
        <end position="131"/>
    </location>
</feature>
<organism evidence="2 3">
    <name type="scientific">Vescimonas coprocola</name>
    <dbReference type="NCBI Taxonomy" id="2714355"/>
    <lineage>
        <taxon>Bacteria</taxon>
        <taxon>Bacillati</taxon>
        <taxon>Bacillota</taxon>
        <taxon>Clostridia</taxon>
        <taxon>Eubacteriales</taxon>
        <taxon>Oscillospiraceae</taxon>
        <taxon>Vescimonas</taxon>
    </lineage>
</organism>
<dbReference type="RefSeq" id="WP_213540689.1">
    <property type="nucleotide sequence ID" value="NZ_AP023418.1"/>
</dbReference>
<evidence type="ECO:0000256" key="1">
    <source>
        <dbReference type="SAM" id="Phobius"/>
    </source>
</evidence>
<reference evidence="2" key="1">
    <citation type="submission" date="2020-09" db="EMBL/GenBank/DDBJ databases">
        <title>New species isolated from human feces.</title>
        <authorList>
            <person name="Kitahara M."/>
            <person name="Shigeno Y."/>
            <person name="Shime M."/>
            <person name="Matsumoto Y."/>
            <person name="Nakamura S."/>
            <person name="Motooka D."/>
            <person name="Fukuoka S."/>
            <person name="Nishikawa H."/>
            <person name="Benno Y."/>
        </authorList>
    </citation>
    <scope>NUCLEOTIDE SEQUENCE</scope>
    <source>
        <strain evidence="2">MM50</strain>
    </source>
</reference>
<dbReference type="Proteomes" id="UP000681035">
    <property type="component" value="Chromosome"/>
</dbReference>
<keyword evidence="3" id="KW-1185">Reference proteome</keyword>
<evidence type="ECO:0000313" key="2">
    <source>
        <dbReference type="EMBL" id="BCK82074.1"/>
    </source>
</evidence>
<evidence type="ECO:0000313" key="3">
    <source>
        <dbReference type="Proteomes" id="UP000681035"/>
    </source>
</evidence>